<sequence length="319" mass="36813">MTIKHIVISGGGPTGVIALGALQHLEKKQFWNIENIESMYCTSAGSLLGVLVALKFDWNTINDYIIKRPWHEAFQIGISQIFEAYNKKGLFDEKLLDIFFKPFFNSRDISMKMTLREFYEYTKIDFHVFSLEINRFQVVDISHKTHPDLELLKAVHMTSAIPMVVSPFCVDDDCFIDGGIISNYPLDYCIKNNCITDTNGYEEILGLRNNYIKDSETDFGNNIVNKESTILDYMMTFINKVVLTIDTEKKQPSIENEIIYDTKRPSFSFLKSAISSIEFRQELLNVGIEASRSFLSLKQNKENKNQNQNEENKNENEEK</sequence>
<dbReference type="EMBL" id="MN739599">
    <property type="protein sequence ID" value="QHT15020.1"/>
    <property type="molecule type" value="Genomic_DNA"/>
</dbReference>
<feature type="region of interest" description="Disordered" evidence="2">
    <location>
        <begin position="298"/>
        <end position="319"/>
    </location>
</feature>
<feature type="compositionally biased region" description="Basic and acidic residues" evidence="2">
    <location>
        <begin position="299"/>
        <end position="319"/>
    </location>
</feature>
<evidence type="ECO:0000313" key="4">
    <source>
        <dbReference type="EMBL" id="QHT15020.1"/>
    </source>
</evidence>
<dbReference type="PROSITE" id="PS51635">
    <property type="entry name" value="PNPLA"/>
    <property type="match status" value="1"/>
</dbReference>
<keyword evidence="1" id="KW-0443">Lipid metabolism</keyword>
<proteinExistence type="predicted"/>
<evidence type="ECO:0000256" key="1">
    <source>
        <dbReference type="ARBA" id="ARBA00023098"/>
    </source>
</evidence>
<accession>A0A6C0DFE6</accession>
<evidence type="ECO:0000259" key="3">
    <source>
        <dbReference type="PROSITE" id="PS51635"/>
    </source>
</evidence>
<dbReference type="Gene3D" id="3.40.1090.10">
    <property type="entry name" value="Cytosolic phospholipase A2 catalytic domain"/>
    <property type="match status" value="2"/>
</dbReference>
<feature type="domain" description="PNPLA" evidence="3">
    <location>
        <begin position="6"/>
        <end position="190"/>
    </location>
</feature>
<name>A0A6C0DFE6_9ZZZZ</name>
<reference evidence="4" key="1">
    <citation type="journal article" date="2020" name="Nature">
        <title>Giant virus diversity and host interactions through global metagenomics.</title>
        <authorList>
            <person name="Schulz F."/>
            <person name="Roux S."/>
            <person name="Paez-Espino D."/>
            <person name="Jungbluth S."/>
            <person name="Walsh D.A."/>
            <person name="Denef V.J."/>
            <person name="McMahon K.D."/>
            <person name="Konstantinidis K.T."/>
            <person name="Eloe-Fadrosh E.A."/>
            <person name="Kyrpides N.C."/>
            <person name="Woyke T."/>
        </authorList>
    </citation>
    <scope>NUCLEOTIDE SEQUENCE</scope>
    <source>
        <strain evidence="4">GVMAG-M-3300023174-144</strain>
    </source>
</reference>
<dbReference type="GO" id="GO:0006629">
    <property type="term" value="P:lipid metabolic process"/>
    <property type="evidence" value="ECO:0007669"/>
    <property type="project" value="UniProtKB-KW"/>
</dbReference>
<organism evidence="4">
    <name type="scientific">viral metagenome</name>
    <dbReference type="NCBI Taxonomy" id="1070528"/>
    <lineage>
        <taxon>unclassified sequences</taxon>
        <taxon>metagenomes</taxon>
        <taxon>organismal metagenomes</taxon>
    </lineage>
</organism>
<dbReference type="InterPro" id="IPR016035">
    <property type="entry name" value="Acyl_Trfase/lysoPLipase"/>
</dbReference>
<protein>
    <recommendedName>
        <fullName evidence="3">PNPLA domain-containing protein</fullName>
    </recommendedName>
</protein>
<evidence type="ECO:0000256" key="2">
    <source>
        <dbReference type="SAM" id="MobiDB-lite"/>
    </source>
</evidence>
<dbReference type="Pfam" id="PF01734">
    <property type="entry name" value="Patatin"/>
    <property type="match status" value="1"/>
</dbReference>
<dbReference type="AlphaFoldDB" id="A0A6C0DFE6"/>
<dbReference type="InterPro" id="IPR052580">
    <property type="entry name" value="Lipid_Hydrolase"/>
</dbReference>
<dbReference type="InterPro" id="IPR002641">
    <property type="entry name" value="PNPLA_dom"/>
</dbReference>
<dbReference type="SUPFAM" id="SSF52151">
    <property type="entry name" value="FabD/lysophospholipase-like"/>
    <property type="match status" value="1"/>
</dbReference>
<dbReference type="PANTHER" id="PTHR46394">
    <property type="entry name" value="ANNEXIN"/>
    <property type="match status" value="1"/>
</dbReference>
<dbReference type="PANTHER" id="PTHR46394:SF1">
    <property type="entry name" value="PNPLA DOMAIN-CONTAINING PROTEIN"/>
    <property type="match status" value="1"/>
</dbReference>